<proteinExistence type="predicted"/>
<keyword evidence="3" id="KW-1185">Reference proteome</keyword>
<name>A0ABN8YMG0_RANTA</name>
<feature type="compositionally biased region" description="Basic and acidic residues" evidence="1">
    <location>
        <begin position="68"/>
        <end position="78"/>
    </location>
</feature>
<dbReference type="Proteomes" id="UP001176941">
    <property type="component" value="Chromosome 20"/>
</dbReference>
<evidence type="ECO:0000313" key="2">
    <source>
        <dbReference type="EMBL" id="CAI9162221.1"/>
    </source>
</evidence>
<dbReference type="EMBL" id="OX459956">
    <property type="protein sequence ID" value="CAI9162221.1"/>
    <property type="molecule type" value="Genomic_DNA"/>
</dbReference>
<accession>A0ABN8YMG0</accession>
<evidence type="ECO:0000256" key="1">
    <source>
        <dbReference type="SAM" id="MobiDB-lite"/>
    </source>
</evidence>
<sequence length="86" mass="9275">MRGAPLACPRPTALGFTSRLPGRRRERPGCWAPSRYAVPVPLNPSPEKDGGNGGVWGAAAGPLFPGRSKQERERETLVRLRGAARK</sequence>
<reference evidence="2" key="1">
    <citation type="submission" date="2023-04" db="EMBL/GenBank/DDBJ databases">
        <authorList>
            <consortium name="ELIXIR-Norway"/>
        </authorList>
    </citation>
    <scope>NUCLEOTIDE SEQUENCE [LARGE SCALE GENOMIC DNA]</scope>
</reference>
<evidence type="ECO:0000313" key="3">
    <source>
        <dbReference type="Proteomes" id="UP001176941"/>
    </source>
</evidence>
<gene>
    <name evidence="2" type="ORF">MRATA1EN1_LOCUS11183</name>
</gene>
<protein>
    <submittedName>
        <fullName evidence="2">Uncharacterized protein</fullName>
    </submittedName>
</protein>
<feature type="region of interest" description="Disordered" evidence="1">
    <location>
        <begin position="39"/>
        <end position="86"/>
    </location>
</feature>
<feature type="region of interest" description="Disordered" evidence="1">
    <location>
        <begin position="1"/>
        <end position="27"/>
    </location>
</feature>
<organism evidence="2 3">
    <name type="scientific">Rangifer tarandus platyrhynchus</name>
    <name type="common">Svalbard reindeer</name>
    <dbReference type="NCBI Taxonomy" id="3082113"/>
    <lineage>
        <taxon>Eukaryota</taxon>
        <taxon>Metazoa</taxon>
        <taxon>Chordata</taxon>
        <taxon>Craniata</taxon>
        <taxon>Vertebrata</taxon>
        <taxon>Euteleostomi</taxon>
        <taxon>Mammalia</taxon>
        <taxon>Eutheria</taxon>
        <taxon>Laurasiatheria</taxon>
        <taxon>Artiodactyla</taxon>
        <taxon>Ruminantia</taxon>
        <taxon>Pecora</taxon>
        <taxon>Cervidae</taxon>
        <taxon>Odocoileinae</taxon>
        <taxon>Rangifer</taxon>
    </lineage>
</organism>